<dbReference type="Proteomes" id="UP000218231">
    <property type="component" value="Unassembled WGS sequence"/>
</dbReference>
<protein>
    <submittedName>
        <fullName evidence="2">Uncharacterized protein</fullName>
    </submittedName>
</protein>
<gene>
    <name evidence="2" type="ORF">WR25_25100</name>
</gene>
<feature type="region of interest" description="Disordered" evidence="1">
    <location>
        <begin position="89"/>
        <end position="113"/>
    </location>
</feature>
<comment type="caution">
    <text evidence="2">The sequence shown here is derived from an EMBL/GenBank/DDBJ whole genome shotgun (WGS) entry which is preliminary data.</text>
</comment>
<accession>A0A2A2K5E4</accession>
<dbReference type="EMBL" id="LIAE01009596">
    <property type="protein sequence ID" value="PAV69102.1"/>
    <property type="molecule type" value="Genomic_DNA"/>
</dbReference>
<evidence type="ECO:0000313" key="3">
    <source>
        <dbReference type="Proteomes" id="UP000218231"/>
    </source>
</evidence>
<name>A0A2A2K5E4_9BILA</name>
<sequence length="156" mass="17745">MGLFDFVKKVVNDVKNTAKEVTDKVTDTVKYVANKAKDIATDIFGKKEEQKVIVKETESIVKRDDERKAALEAEKAKYKADLEKARLDHETEKSRLENERLAKQDELDHQKRLPEIEKEKLTSILAAGTATQQQITKQKELARVADENARSEAESC</sequence>
<proteinExistence type="predicted"/>
<evidence type="ECO:0000256" key="1">
    <source>
        <dbReference type="SAM" id="MobiDB-lite"/>
    </source>
</evidence>
<dbReference type="AlphaFoldDB" id="A0A2A2K5E4"/>
<keyword evidence="3" id="KW-1185">Reference proteome</keyword>
<evidence type="ECO:0000313" key="2">
    <source>
        <dbReference type="EMBL" id="PAV69102.1"/>
    </source>
</evidence>
<reference evidence="2 3" key="1">
    <citation type="journal article" date="2017" name="Curr. Biol.">
        <title>Genome architecture and evolution of a unichromosomal asexual nematode.</title>
        <authorList>
            <person name="Fradin H."/>
            <person name="Zegar C."/>
            <person name="Gutwein M."/>
            <person name="Lucas J."/>
            <person name="Kovtun M."/>
            <person name="Corcoran D."/>
            <person name="Baugh L.R."/>
            <person name="Kiontke K."/>
            <person name="Gunsalus K."/>
            <person name="Fitch D.H."/>
            <person name="Piano F."/>
        </authorList>
    </citation>
    <scope>NUCLEOTIDE SEQUENCE [LARGE SCALE GENOMIC DNA]</scope>
    <source>
        <strain evidence="2">PF1309</strain>
    </source>
</reference>
<organism evidence="2 3">
    <name type="scientific">Diploscapter pachys</name>
    <dbReference type="NCBI Taxonomy" id="2018661"/>
    <lineage>
        <taxon>Eukaryota</taxon>
        <taxon>Metazoa</taxon>
        <taxon>Ecdysozoa</taxon>
        <taxon>Nematoda</taxon>
        <taxon>Chromadorea</taxon>
        <taxon>Rhabditida</taxon>
        <taxon>Rhabditina</taxon>
        <taxon>Rhabditomorpha</taxon>
        <taxon>Rhabditoidea</taxon>
        <taxon>Rhabditidae</taxon>
        <taxon>Diploscapter</taxon>
    </lineage>
</organism>